<protein>
    <recommendedName>
        <fullName evidence="9">Transcription-repair-coupling factor</fullName>
        <shortName evidence="9">TRCF</shortName>
        <ecNumber evidence="9">3.6.4.-</ecNumber>
    </recommendedName>
</protein>
<evidence type="ECO:0000259" key="11">
    <source>
        <dbReference type="PROSITE" id="PS51194"/>
    </source>
</evidence>
<dbReference type="InterPro" id="IPR041471">
    <property type="entry name" value="UvrB_inter"/>
</dbReference>
<comment type="similarity">
    <text evidence="9">In the C-terminal section; belongs to the helicase family. RecG subfamily.</text>
</comment>
<dbReference type="Pfam" id="PF02559">
    <property type="entry name" value="CarD_TRCF_RID"/>
    <property type="match status" value="1"/>
</dbReference>
<dbReference type="Pfam" id="PF17757">
    <property type="entry name" value="UvrB_inter"/>
    <property type="match status" value="1"/>
</dbReference>
<dbReference type="PROSITE" id="PS51192">
    <property type="entry name" value="HELICASE_ATP_BIND_1"/>
    <property type="match status" value="1"/>
</dbReference>
<evidence type="ECO:0000256" key="2">
    <source>
        <dbReference type="ARBA" id="ARBA00022741"/>
    </source>
</evidence>
<feature type="domain" description="Helicase ATP-binding" evidence="10">
    <location>
        <begin position="510"/>
        <end position="669"/>
    </location>
</feature>
<dbReference type="SUPFAM" id="SSF143517">
    <property type="entry name" value="TRCF domain-like"/>
    <property type="match status" value="1"/>
</dbReference>
<dbReference type="RefSeq" id="WP_250603134.1">
    <property type="nucleotide sequence ID" value="NZ_JAMOKX010000001.1"/>
</dbReference>
<dbReference type="Gene3D" id="3.90.1150.50">
    <property type="entry name" value="Transcription-repair-coupling factor, D7 domain"/>
    <property type="match status" value="1"/>
</dbReference>
<dbReference type="InterPro" id="IPR011545">
    <property type="entry name" value="DEAD/DEAH_box_helicase_dom"/>
</dbReference>
<dbReference type="InterPro" id="IPR003711">
    <property type="entry name" value="CarD-like/TRCF_RID"/>
</dbReference>
<dbReference type="Pfam" id="PF00270">
    <property type="entry name" value="DEAD"/>
    <property type="match status" value="1"/>
</dbReference>
<dbReference type="Proteomes" id="UP001057522">
    <property type="component" value="Unassembled WGS sequence"/>
</dbReference>
<keyword evidence="8 9" id="KW-0234">DNA repair</keyword>
<dbReference type="SMART" id="SM01058">
    <property type="entry name" value="CarD_TRCF"/>
    <property type="match status" value="1"/>
</dbReference>
<keyword evidence="3 9" id="KW-0227">DNA damage</keyword>
<comment type="function">
    <text evidence="9">Couples transcription and DNA repair by recognizing RNA polymerase (RNAP) stalled at DNA lesions. Mediates ATP-dependent release of RNAP and its truncated transcript from the DNA, and recruitment of nucleotide excision repair machinery to the damaged site.</text>
</comment>
<dbReference type="Pfam" id="PF03461">
    <property type="entry name" value="TRCF"/>
    <property type="match status" value="1"/>
</dbReference>
<name>A0ABT0TS85_9HELI</name>
<reference evidence="12" key="1">
    <citation type="submission" date="2022-06" db="EMBL/GenBank/DDBJ databases">
        <title>Helicobacter colisuis sp. nov.</title>
        <authorList>
            <person name="Papic B."/>
            <person name="Gruntar I."/>
        </authorList>
    </citation>
    <scope>NUCLEOTIDE SEQUENCE</scope>
    <source>
        <strain evidence="12">11154-15</strain>
    </source>
</reference>
<keyword evidence="6 9" id="KW-0067">ATP-binding</keyword>
<dbReference type="Gene3D" id="2.40.10.170">
    <property type="match status" value="1"/>
</dbReference>
<dbReference type="InterPro" id="IPR004576">
    <property type="entry name" value="Mfd"/>
</dbReference>
<dbReference type="PANTHER" id="PTHR47964:SF1">
    <property type="entry name" value="ATP-DEPENDENT DNA HELICASE HOMOLOG RECG, CHLOROPLASTIC"/>
    <property type="match status" value="1"/>
</dbReference>
<keyword evidence="1 9" id="KW-0963">Cytoplasm</keyword>
<dbReference type="InterPro" id="IPR005118">
    <property type="entry name" value="TRCF_C"/>
</dbReference>
<dbReference type="EC" id="3.6.4.-" evidence="9"/>
<evidence type="ECO:0000256" key="4">
    <source>
        <dbReference type="ARBA" id="ARBA00022801"/>
    </source>
</evidence>
<dbReference type="CDD" id="cd17991">
    <property type="entry name" value="DEXHc_TRCF"/>
    <property type="match status" value="1"/>
</dbReference>
<dbReference type="Gene3D" id="3.30.2060.10">
    <property type="entry name" value="Penicillin-binding protein 1b domain"/>
    <property type="match status" value="1"/>
</dbReference>
<dbReference type="InterPro" id="IPR014001">
    <property type="entry name" value="Helicase_ATP-bd"/>
</dbReference>
<dbReference type="HAMAP" id="MF_00969">
    <property type="entry name" value="TRCF"/>
    <property type="match status" value="1"/>
</dbReference>
<sequence length="1004" mass="114070">MVQSSFYEFLKAKKDGFAKTYSKGLIGLAKDKNEAQRMADVASFLGFDSYVLEDFRAVFGEDLRSYQDELGEIFKTLKRFYESKEQKILLTPLQTLLNPMPKLELLQGFSVEFGECLELKSFQEKLLYFGYEFVELVEVKGEVSIRGDIIDLFLPNFENPIRISLFDNEIESMRFFDVQTQLCIQEELEQIEILPAFFNLNEETYEKLVEKIEESHLQNALQLEGNSIASYGLWFVEGTQNLLEEYPYIKAPNLENLLNELLEFKEQNQGLLHKILEHSSLEISKNYEDFECAFRNIPSFLEFHKHKKITLIAKTEALVRQAGITPSEHKDYEFVLGKDYGVWILGKEELILSLNVQQKQTKKRPNKILIDELKTGDYVVHIDYGVAVFNGIIQANIFGATRDFIELKYLGEDKLLLPVENLDRVDRYIADGGIPILDRLGKGSFVKLKEKIKEKLFVIANGIIALAAKRELIDGIIIDTNKEEILVFQGQSGFVYTKDQSQAIQEIFKDLSSGRVMDRLLSGDVGFGKTEVAMNAMLACFLSGYQAAIIAPTTLLAYQHFSTIKARFENFGVKMARLDRYVSAKEKKSILEGLKQGSVDIVVGTHALLSVVFKKLALIVVDEEHKFGVKQKERIKEISQNIHLLSMSATPIPRTLNMALSHIKGLSELKEAPSQRLPTRTFVKTYSDSLLKEVVLRELRRGGQVFYIHNNIASINQRKEEVLSVIPHLKIAILHSQISAQESEDIIMEFAKGEFNLLLCTSIVESGIHLPNANTILVDRSDCFGIADLHQLRGRVGRGSKEGFCYFLIEDSNKITQEAQKRLMALEKNAYLGSGGALAYHDLEIRGGGNLLGEAQSGHIKNIGYSLYLRMLEEAIYQLSGNVKEEKTNIDVKLSVTAFLNPELIASEKLRLEIYRRLSRCEEESAVYGIESEIEERFGSLDIYTKQFIGLIIIKIKARMHDIVSVLNYQQNITFMDSKGEKKTIVAKSKDEEDILGAVMEYLK</sequence>
<dbReference type="InterPro" id="IPR047112">
    <property type="entry name" value="RecG/Mfd"/>
</dbReference>
<proteinExistence type="inferred from homology"/>
<dbReference type="InterPro" id="IPR036101">
    <property type="entry name" value="CarD-like/TRCF_RID_sf"/>
</dbReference>
<dbReference type="InterPro" id="IPR027417">
    <property type="entry name" value="P-loop_NTPase"/>
</dbReference>
<dbReference type="PROSITE" id="PS51194">
    <property type="entry name" value="HELICASE_CTER"/>
    <property type="match status" value="1"/>
</dbReference>
<dbReference type="Gene3D" id="3.40.50.11180">
    <property type="match status" value="1"/>
</dbReference>
<evidence type="ECO:0000256" key="5">
    <source>
        <dbReference type="ARBA" id="ARBA00022806"/>
    </source>
</evidence>
<dbReference type="SMART" id="SM00490">
    <property type="entry name" value="HELICc"/>
    <property type="match status" value="1"/>
</dbReference>
<evidence type="ECO:0000256" key="7">
    <source>
        <dbReference type="ARBA" id="ARBA00023125"/>
    </source>
</evidence>
<dbReference type="InterPro" id="IPR001650">
    <property type="entry name" value="Helicase_C-like"/>
</dbReference>
<evidence type="ECO:0000256" key="6">
    <source>
        <dbReference type="ARBA" id="ARBA00022840"/>
    </source>
</evidence>
<organism evidence="12 13">
    <name type="scientific">Helicobacter colisuis</name>
    <dbReference type="NCBI Taxonomy" id="2949739"/>
    <lineage>
        <taxon>Bacteria</taxon>
        <taxon>Pseudomonadati</taxon>
        <taxon>Campylobacterota</taxon>
        <taxon>Epsilonproteobacteria</taxon>
        <taxon>Campylobacterales</taxon>
        <taxon>Helicobacteraceae</taxon>
        <taxon>Helicobacter</taxon>
    </lineage>
</organism>
<gene>
    <name evidence="9 12" type="primary">mfd</name>
    <name evidence="12" type="ORF">NCR95_00370</name>
</gene>
<evidence type="ECO:0000313" key="13">
    <source>
        <dbReference type="Proteomes" id="UP001057522"/>
    </source>
</evidence>
<dbReference type="EMBL" id="JAMOKX010000001">
    <property type="protein sequence ID" value="MCL9818639.1"/>
    <property type="molecule type" value="Genomic_DNA"/>
</dbReference>
<dbReference type="SMART" id="SM00487">
    <property type="entry name" value="DEXDc"/>
    <property type="match status" value="1"/>
</dbReference>
<evidence type="ECO:0000256" key="8">
    <source>
        <dbReference type="ARBA" id="ARBA00023204"/>
    </source>
</evidence>
<dbReference type="PANTHER" id="PTHR47964">
    <property type="entry name" value="ATP-DEPENDENT DNA HELICASE HOMOLOG RECG, CHLOROPLASTIC"/>
    <property type="match status" value="1"/>
</dbReference>
<dbReference type="SUPFAM" id="SSF52540">
    <property type="entry name" value="P-loop containing nucleoside triphosphate hydrolases"/>
    <property type="match status" value="3"/>
</dbReference>
<feature type="domain" description="Helicase C-terminal" evidence="11">
    <location>
        <begin position="690"/>
        <end position="844"/>
    </location>
</feature>
<dbReference type="SUPFAM" id="SSF141259">
    <property type="entry name" value="CarD-like"/>
    <property type="match status" value="1"/>
</dbReference>
<dbReference type="Pfam" id="PF00271">
    <property type="entry name" value="Helicase_C"/>
    <property type="match status" value="1"/>
</dbReference>
<evidence type="ECO:0000256" key="1">
    <source>
        <dbReference type="ARBA" id="ARBA00022490"/>
    </source>
</evidence>
<evidence type="ECO:0000259" key="10">
    <source>
        <dbReference type="PROSITE" id="PS51192"/>
    </source>
</evidence>
<comment type="subcellular location">
    <subcellularLocation>
        <location evidence="9">Cytoplasm</location>
    </subcellularLocation>
</comment>
<dbReference type="Gene3D" id="3.40.50.300">
    <property type="entry name" value="P-loop containing nucleotide triphosphate hydrolases"/>
    <property type="match status" value="2"/>
</dbReference>
<evidence type="ECO:0000256" key="9">
    <source>
        <dbReference type="HAMAP-Rule" id="MF_00969"/>
    </source>
</evidence>
<evidence type="ECO:0000256" key="3">
    <source>
        <dbReference type="ARBA" id="ARBA00022763"/>
    </source>
</evidence>
<keyword evidence="4 9" id="KW-0378">Hydrolase</keyword>
<keyword evidence="7 9" id="KW-0238">DNA-binding</keyword>
<dbReference type="SMART" id="SM00982">
    <property type="entry name" value="TRCF"/>
    <property type="match status" value="1"/>
</dbReference>
<keyword evidence="13" id="KW-1185">Reference proteome</keyword>
<dbReference type="InterPro" id="IPR037235">
    <property type="entry name" value="TRCF-like_C_D7"/>
</dbReference>
<comment type="caution">
    <text evidence="12">The sequence shown here is derived from an EMBL/GenBank/DDBJ whole genome shotgun (WGS) entry which is preliminary data.</text>
</comment>
<keyword evidence="2 9" id="KW-0547">Nucleotide-binding</keyword>
<dbReference type="NCBIfam" id="TIGR00580">
    <property type="entry name" value="mfd"/>
    <property type="match status" value="1"/>
</dbReference>
<accession>A0ABT0TS85</accession>
<evidence type="ECO:0000313" key="12">
    <source>
        <dbReference type="EMBL" id="MCL9818639.1"/>
    </source>
</evidence>
<comment type="similarity">
    <text evidence="9">In the N-terminal section; belongs to the UvrB family.</text>
</comment>
<keyword evidence="5" id="KW-0347">Helicase</keyword>